<gene>
    <name evidence="9" type="ORF">IAD31_06115</name>
</gene>
<dbReference type="Pfam" id="PF00528">
    <property type="entry name" value="BPD_transp_1"/>
    <property type="match status" value="1"/>
</dbReference>
<evidence type="ECO:0000256" key="1">
    <source>
        <dbReference type="ARBA" id="ARBA00004651"/>
    </source>
</evidence>
<feature type="domain" description="ABC transmembrane type-1" evidence="8">
    <location>
        <begin position="64"/>
        <end position="257"/>
    </location>
</feature>
<dbReference type="Gene3D" id="1.10.3720.10">
    <property type="entry name" value="MetI-like"/>
    <property type="match status" value="1"/>
</dbReference>
<evidence type="ECO:0000256" key="2">
    <source>
        <dbReference type="ARBA" id="ARBA00022448"/>
    </source>
</evidence>
<comment type="caution">
    <text evidence="9">The sequence shown here is derived from an EMBL/GenBank/DDBJ whole genome shotgun (WGS) entry which is preliminary data.</text>
</comment>
<evidence type="ECO:0000259" key="8">
    <source>
        <dbReference type="PROSITE" id="PS50928"/>
    </source>
</evidence>
<feature type="transmembrane region" description="Helical" evidence="7">
    <location>
        <begin position="129"/>
        <end position="146"/>
    </location>
</feature>
<feature type="transmembrane region" description="Helical" evidence="7">
    <location>
        <begin position="70"/>
        <end position="92"/>
    </location>
</feature>
<evidence type="ECO:0000256" key="5">
    <source>
        <dbReference type="ARBA" id="ARBA00022989"/>
    </source>
</evidence>
<dbReference type="GO" id="GO:0055085">
    <property type="term" value="P:transmembrane transport"/>
    <property type="evidence" value="ECO:0007669"/>
    <property type="project" value="InterPro"/>
</dbReference>
<dbReference type="PROSITE" id="PS50928">
    <property type="entry name" value="ABC_TM1"/>
    <property type="match status" value="1"/>
</dbReference>
<dbReference type="InterPro" id="IPR035906">
    <property type="entry name" value="MetI-like_sf"/>
</dbReference>
<dbReference type="GO" id="GO:0005886">
    <property type="term" value="C:plasma membrane"/>
    <property type="evidence" value="ECO:0007669"/>
    <property type="project" value="UniProtKB-SubCell"/>
</dbReference>
<reference evidence="9" key="1">
    <citation type="submission" date="2020-10" db="EMBL/GenBank/DDBJ databases">
        <authorList>
            <person name="Gilroy R."/>
        </authorList>
    </citation>
    <scope>NUCLEOTIDE SEQUENCE</scope>
    <source>
        <strain evidence="9">ChiGjej2B2-12916</strain>
    </source>
</reference>
<dbReference type="PANTHER" id="PTHR43386">
    <property type="entry name" value="OLIGOPEPTIDE TRANSPORT SYSTEM PERMEASE PROTEIN APPC"/>
    <property type="match status" value="1"/>
</dbReference>
<feature type="transmembrane region" description="Helical" evidence="7">
    <location>
        <begin position="235"/>
        <end position="257"/>
    </location>
</feature>
<evidence type="ECO:0000256" key="3">
    <source>
        <dbReference type="ARBA" id="ARBA00022475"/>
    </source>
</evidence>
<evidence type="ECO:0000313" key="10">
    <source>
        <dbReference type="Proteomes" id="UP000886879"/>
    </source>
</evidence>
<keyword evidence="2 7" id="KW-0813">Transport</keyword>
<keyword evidence="6 7" id="KW-0472">Membrane</keyword>
<protein>
    <submittedName>
        <fullName evidence="9">ABC transporter permease</fullName>
    </submittedName>
</protein>
<organism evidence="9 10">
    <name type="scientific">Candidatus Enterenecus faecium</name>
    <dbReference type="NCBI Taxonomy" id="2840780"/>
    <lineage>
        <taxon>Bacteria</taxon>
        <taxon>Bacillati</taxon>
        <taxon>Bacillota</taxon>
        <taxon>Clostridia</taxon>
        <taxon>Eubacteriales</taxon>
        <taxon>Candidatus Enterenecus</taxon>
    </lineage>
</organism>
<evidence type="ECO:0000256" key="6">
    <source>
        <dbReference type="ARBA" id="ARBA00023136"/>
    </source>
</evidence>
<comment type="subcellular location">
    <subcellularLocation>
        <location evidence="1 7">Cell membrane</location>
        <topology evidence="1 7">Multi-pass membrane protein</topology>
    </subcellularLocation>
</comment>
<evidence type="ECO:0000313" key="9">
    <source>
        <dbReference type="EMBL" id="HIQ61154.1"/>
    </source>
</evidence>
<dbReference type="SUPFAM" id="SSF161098">
    <property type="entry name" value="MetI-like"/>
    <property type="match status" value="1"/>
</dbReference>
<keyword evidence="4 7" id="KW-0812">Transmembrane</keyword>
<feature type="transmembrane region" description="Helical" evidence="7">
    <location>
        <begin position="99"/>
        <end position="123"/>
    </location>
</feature>
<dbReference type="AlphaFoldDB" id="A0A9D0YSD3"/>
<dbReference type="PANTHER" id="PTHR43386:SF1">
    <property type="entry name" value="D,D-DIPEPTIDE TRANSPORT SYSTEM PERMEASE PROTEIN DDPC-RELATED"/>
    <property type="match status" value="1"/>
</dbReference>
<reference evidence="9" key="2">
    <citation type="journal article" date="2021" name="PeerJ">
        <title>Extensive microbial diversity within the chicken gut microbiome revealed by metagenomics and culture.</title>
        <authorList>
            <person name="Gilroy R."/>
            <person name="Ravi A."/>
            <person name="Getino M."/>
            <person name="Pursley I."/>
            <person name="Horton D.L."/>
            <person name="Alikhan N.F."/>
            <person name="Baker D."/>
            <person name="Gharbi K."/>
            <person name="Hall N."/>
            <person name="Watson M."/>
            <person name="Adriaenssens E.M."/>
            <person name="Foster-Nyarko E."/>
            <person name="Jarju S."/>
            <person name="Secka A."/>
            <person name="Antonio M."/>
            <person name="Oren A."/>
            <person name="Chaudhuri R.R."/>
            <person name="La Ragione R."/>
            <person name="Hildebrand F."/>
            <person name="Pallen M.J."/>
        </authorList>
    </citation>
    <scope>NUCLEOTIDE SEQUENCE</scope>
    <source>
        <strain evidence="9">ChiGjej2B2-12916</strain>
    </source>
</reference>
<keyword evidence="5 7" id="KW-1133">Transmembrane helix</keyword>
<name>A0A9D0YSD3_9FIRM</name>
<dbReference type="Proteomes" id="UP000886879">
    <property type="component" value="Unassembled WGS sequence"/>
</dbReference>
<sequence>MKKSLLIPLALFLVLTLVFLWGVTFYPWDASLPSGNSLQPPSASHWLGTDNLGVDVFAQISAGFFRSMGIGVMTALCTFLLGGGLGTAAGLLGGWVDHAIGLLIQIFLSIPQLPVMIVLGAFLGQNTWNIIWILCLFSWAPVAKVMRAKTRSVCHRPYVTMAKVYGGGLWYLIRTHLAGDLLPLLSVNALGVVGKSILQESSLSFLGLSDPLARSWGLMIARATQFPGIYRTPFWLWWLLAPVGAMVVSTLLLRLMVQSIQLPKS</sequence>
<dbReference type="EMBL" id="DVFO01000061">
    <property type="protein sequence ID" value="HIQ61154.1"/>
    <property type="molecule type" value="Genomic_DNA"/>
</dbReference>
<comment type="similarity">
    <text evidence="7">Belongs to the binding-protein-dependent transport system permease family.</text>
</comment>
<evidence type="ECO:0000256" key="4">
    <source>
        <dbReference type="ARBA" id="ARBA00022692"/>
    </source>
</evidence>
<accession>A0A9D0YSD3</accession>
<dbReference type="InterPro" id="IPR000515">
    <property type="entry name" value="MetI-like"/>
</dbReference>
<proteinExistence type="inferred from homology"/>
<dbReference type="CDD" id="cd06261">
    <property type="entry name" value="TM_PBP2"/>
    <property type="match status" value="1"/>
</dbReference>
<evidence type="ECO:0000256" key="7">
    <source>
        <dbReference type="RuleBase" id="RU363032"/>
    </source>
</evidence>
<dbReference type="InterPro" id="IPR050366">
    <property type="entry name" value="BP-dependent_transpt_permease"/>
</dbReference>
<keyword evidence="3" id="KW-1003">Cell membrane</keyword>